<dbReference type="GO" id="GO:0019346">
    <property type="term" value="P:transsulfuration"/>
    <property type="evidence" value="ECO:0007669"/>
    <property type="project" value="InterPro"/>
</dbReference>
<dbReference type="NCBIfam" id="TIGR01326">
    <property type="entry name" value="OAH_OAS_sulfhy"/>
    <property type="match status" value="1"/>
</dbReference>
<evidence type="ECO:0000256" key="5">
    <source>
        <dbReference type="SAM" id="MobiDB-lite"/>
    </source>
</evidence>
<evidence type="ECO:0000256" key="3">
    <source>
        <dbReference type="ARBA" id="ARBA00022679"/>
    </source>
</evidence>
<evidence type="ECO:0000256" key="2">
    <source>
        <dbReference type="ARBA" id="ARBA00009077"/>
    </source>
</evidence>
<name>A0A8U0IM20_9EURY</name>
<dbReference type="GO" id="GO:0030170">
    <property type="term" value="F:pyridoxal phosphate binding"/>
    <property type="evidence" value="ECO:0007669"/>
    <property type="project" value="InterPro"/>
</dbReference>
<dbReference type="InterPro" id="IPR015422">
    <property type="entry name" value="PyrdxlP-dep_Trfase_small"/>
</dbReference>
<sequence length="440" mass="47241">MTDSDDSGDRGVSSDSGIHTDSVHAGQEPDSATGSRAPPIYQTTSYVFDDADHAASLFALEEPGNIYSRLTNPTNATLEERLATLEGGVAALATSSGMAALDLATFLLASVGDNVVTASSLYGGTYTYFTHTAPRRGVDAKFVDTLDYEAYEEAIDDDTAFVHLETVGNPALVTPDIERVADIAHDHDVPLFVDNTFATPYLCNPIDHGADLVWHSTTKWLHGSGSTVGGALVDGGTFDWDADDYPEIAAENPAYHGVNFQERFGDAAFAYAARARGLRDLGNQQSPFDAWVTLQKLESMPLRVERHSENALEVARFLDDHDDVAWVNYPGLESHETHENAKKYLDGGYGGMITFGLEGGYEAGRAVTEETELASLLANVGDAKTLVIHPASTTHQQLTEEEQLASGTTPDLVRLSVGIEDVADIVADLEQAIEAAQNRA</sequence>
<comment type="cofactor">
    <cofactor evidence="1">
        <name>pyridoxal 5'-phosphate</name>
        <dbReference type="ChEBI" id="CHEBI:597326"/>
    </cofactor>
</comment>
<dbReference type="Gene3D" id="3.90.1150.10">
    <property type="entry name" value="Aspartate Aminotransferase, domain 1"/>
    <property type="match status" value="1"/>
</dbReference>
<evidence type="ECO:0000256" key="4">
    <source>
        <dbReference type="ARBA" id="ARBA00022898"/>
    </source>
</evidence>
<reference evidence="6" key="1">
    <citation type="submission" date="2022-04" db="EMBL/GenBank/DDBJ databases">
        <title>Diverse halophilic archaea isolated from saline environments.</title>
        <authorList>
            <person name="Cui H.-L."/>
        </authorList>
    </citation>
    <scope>NUCLEOTIDE SEQUENCE</scope>
    <source>
        <strain evidence="6">XZYJT40</strain>
    </source>
</reference>
<dbReference type="CDD" id="cd00614">
    <property type="entry name" value="CGS_like"/>
    <property type="match status" value="1"/>
</dbReference>
<dbReference type="InterPro" id="IPR015424">
    <property type="entry name" value="PyrdxlP-dep_Trfase"/>
</dbReference>
<gene>
    <name evidence="6" type="ORF">M0R88_08815</name>
</gene>
<dbReference type="GeneID" id="72189952"/>
<proteinExistence type="inferred from homology"/>
<dbReference type="GO" id="GO:0004124">
    <property type="term" value="F:cysteine synthase activity"/>
    <property type="evidence" value="ECO:0007669"/>
    <property type="project" value="TreeGrafter"/>
</dbReference>
<dbReference type="Pfam" id="PF01053">
    <property type="entry name" value="Cys_Met_Meta_PP"/>
    <property type="match status" value="1"/>
</dbReference>
<comment type="similarity">
    <text evidence="2">Belongs to the trans-sulfuration enzymes family.</text>
</comment>
<dbReference type="Gene3D" id="3.40.640.10">
    <property type="entry name" value="Type I PLP-dependent aspartate aminotransferase-like (Major domain)"/>
    <property type="match status" value="1"/>
</dbReference>
<evidence type="ECO:0000313" key="7">
    <source>
        <dbReference type="Proteomes" id="UP000830434"/>
    </source>
</evidence>
<dbReference type="EMBL" id="CP096658">
    <property type="protein sequence ID" value="UPW02180.1"/>
    <property type="molecule type" value="Genomic_DNA"/>
</dbReference>
<keyword evidence="4" id="KW-0663">Pyridoxal phosphate</keyword>
<dbReference type="PANTHER" id="PTHR43797">
    <property type="entry name" value="HOMOCYSTEINE/CYSTEINE SYNTHASE"/>
    <property type="match status" value="1"/>
</dbReference>
<dbReference type="InterPro" id="IPR006235">
    <property type="entry name" value="OAc-hSer/O-AcSer_sulfhydrylase"/>
</dbReference>
<dbReference type="AlphaFoldDB" id="A0A8U0IM20"/>
<dbReference type="SUPFAM" id="SSF53383">
    <property type="entry name" value="PLP-dependent transferases"/>
    <property type="match status" value="1"/>
</dbReference>
<keyword evidence="3" id="KW-0808">Transferase</keyword>
<evidence type="ECO:0000313" key="6">
    <source>
        <dbReference type="EMBL" id="UPW02180.1"/>
    </source>
</evidence>
<dbReference type="PIRSF" id="PIRSF001434">
    <property type="entry name" value="CGS"/>
    <property type="match status" value="1"/>
</dbReference>
<evidence type="ECO:0000256" key="1">
    <source>
        <dbReference type="ARBA" id="ARBA00001933"/>
    </source>
</evidence>
<dbReference type="Proteomes" id="UP000830434">
    <property type="component" value="Chromosome"/>
</dbReference>
<accession>A0A8U0IM20</accession>
<dbReference type="FunFam" id="3.40.640.10:FF:000035">
    <property type="entry name" value="O-succinylhomoserine sulfhydrylase"/>
    <property type="match status" value="1"/>
</dbReference>
<dbReference type="GO" id="GO:0071269">
    <property type="term" value="P:L-homocysteine biosynthetic process"/>
    <property type="evidence" value="ECO:0007669"/>
    <property type="project" value="TreeGrafter"/>
</dbReference>
<protein>
    <submittedName>
        <fullName evidence="6">O-acetylhomoserine aminocarboxypropyltransferase/cysteine synthase</fullName>
    </submittedName>
</protein>
<dbReference type="PANTHER" id="PTHR43797:SF2">
    <property type="entry name" value="HOMOCYSTEINE_CYSTEINE SYNTHASE"/>
    <property type="match status" value="1"/>
</dbReference>
<keyword evidence="7" id="KW-1185">Reference proteome</keyword>
<dbReference type="GO" id="GO:0005737">
    <property type="term" value="C:cytoplasm"/>
    <property type="evidence" value="ECO:0007669"/>
    <property type="project" value="TreeGrafter"/>
</dbReference>
<dbReference type="InterPro" id="IPR015421">
    <property type="entry name" value="PyrdxlP-dep_Trfase_major"/>
</dbReference>
<dbReference type="GO" id="GO:0006535">
    <property type="term" value="P:cysteine biosynthetic process from serine"/>
    <property type="evidence" value="ECO:0007669"/>
    <property type="project" value="TreeGrafter"/>
</dbReference>
<dbReference type="GO" id="GO:0003961">
    <property type="term" value="F:O-acetylhomoserine aminocarboxypropyltransferase activity"/>
    <property type="evidence" value="ECO:0007669"/>
    <property type="project" value="TreeGrafter"/>
</dbReference>
<dbReference type="KEGG" id="haxz:M0R88_08815"/>
<dbReference type="RefSeq" id="WP_248656566.1">
    <property type="nucleotide sequence ID" value="NZ_CP096658.1"/>
</dbReference>
<dbReference type="InterPro" id="IPR000277">
    <property type="entry name" value="Cys/Met-Metab_PyrdxlP-dep_enz"/>
</dbReference>
<organism evidence="6 7">
    <name type="scientific">Halorussus gelatinilyticus</name>
    <dbReference type="NCBI Taxonomy" id="2937524"/>
    <lineage>
        <taxon>Archaea</taxon>
        <taxon>Methanobacteriati</taxon>
        <taxon>Methanobacteriota</taxon>
        <taxon>Stenosarchaea group</taxon>
        <taxon>Halobacteria</taxon>
        <taxon>Halobacteriales</taxon>
        <taxon>Haladaptataceae</taxon>
        <taxon>Halorussus</taxon>
    </lineage>
</organism>
<feature type="region of interest" description="Disordered" evidence="5">
    <location>
        <begin position="1"/>
        <end position="38"/>
    </location>
</feature>